<evidence type="ECO:0000313" key="1">
    <source>
        <dbReference type="EMBL" id="UPK93026.1"/>
    </source>
</evidence>
<proteinExistence type="predicted"/>
<protein>
    <submittedName>
        <fullName evidence="1">Uncharacterized protein</fullName>
    </submittedName>
</protein>
<dbReference type="EMBL" id="CP090032">
    <property type="protein sequence ID" value="UPK93026.1"/>
    <property type="molecule type" value="Genomic_DNA"/>
</dbReference>
<sequence length="264" mass="30361">MIGPNKPPRWWLPGPPPPRRQVSLEAVDESYRRDGMPELSVPVRHIRVPFAERSSALCPYLGRLDRPTTDPSESNETYLFHGCGNVTSPRVVQSFARWGPSIRFSEARSYFSTGRAVYWSNSIEFALAWCFFCETGSWDLQGFTGEQPLESLIFVSRLDLRDIKLQLIPKPQTPEDEEELDNWCDANMNRIRIPPPKLQQSDRGVMGSRIPRRTMESVQMERHKTDNIWLYAALDEASSQVIAKAGVEIVHITFHFQQRPVFKL</sequence>
<accession>A0ACD3YVS8</accession>
<evidence type="ECO:0000313" key="2">
    <source>
        <dbReference type="Proteomes" id="UP000830768"/>
    </source>
</evidence>
<gene>
    <name evidence="1" type="ORF">LCI18_003961</name>
</gene>
<reference evidence="1" key="1">
    <citation type="submission" date="2021-11" db="EMBL/GenBank/DDBJ databases">
        <title>Fusarium solani-melongenae Genome sequencing and assembly.</title>
        <authorList>
            <person name="Xie S."/>
            <person name="Huang L."/>
            <person name="Zhang X."/>
        </authorList>
    </citation>
    <scope>NUCLEOTIDE SEQUENCE</scope>
    <source>
        <strain evidence="1">CRI 24-3</strain>
    </source>
</reference>
<dbReference type="Proteomes" id="UP000830768">
    <property type="component" value="Chromosome 3"/>
</dbReference>
<name>A0ACD3YVS8_FUSSC</name>
<keyword evidence="2" id="KW-1185">Reference proteome</keyword>
<organism evidence="1 2">
    <name type="scientific">Fusarium solani subsp. cucurbitae</name>
    <name type="common">Neocosmosporum cucurbitae</name>
    <dbReference type="NCBI Taxonomy" id="2747967"/>
    <lineage>
        <taxon>Eukaryota</taxon>
        <taxon>Fungi</taxon>
        <taxon>Dikarya</taxon>
        <taxon>Ascomycota</taxon>
        <taxon>Pezizomycotina</taxon>
        <taxon>Sordariomycetes</taxon>
        <taxon>Hypocreomycetidae</taxon>
        <taxon>Hypocreales</taxon>
        <taxon>Nectriaceae</taxon>
        <taxon>Fusarium</taxon>
        <taxon>Fusarium solani species complex</taxon>
    </lineage>
</organism>